<feature type="compositionally biased region" description="Pro residues" evidence="4">
    <location>
        <begin position="1"/>
        <end position="11"/>
    </location>
</feature>
<comment type="caution">
    <text evidence="6">The sequence shown here is derived from an EMBL/GenBank/DDBJ whole genome shotgun (WGS) entry which is preliminary data.</text>
</comment>
<evidence type="ECO:0000259" key="5">
    <source>
        <dbReference type="PROSITE" id="PS50893"/>
    </source>
</evidence>
<dbReference type="AlphaFoldDB" id="A0A314XSY4"/>
<reference evidence="6 7" key="1">
    <citation type="submission" date="2018-02" db="EMBL/GenBank/DDBJ databases">
        <title>Draft genome of wild Prunus yedoensis var. nudiflora.</title>
        <authorList>
            <person name="Baek S."/>
            <person name="Kim J.-H."/>
            <person name="Choi K."/>
            <person name="Kim G.-B."/>
            <person name="Cho A."/>
            <person name="Jang H."/>
            <person name="Shin C.-H."/>
            <person name="Yu H.-J."/>
            <person name="Mun J.-H."/>
        </authorList>
    </citation>
    <scope>NUCLEOTIDE SEQUENCE [LARGE SCALE GENOMIC DNA]</scope>
    <source>
        <strain evidence="7">cv. Jeju island</strain>
        <tissue evidence="6">Leaf</tissue>
    </source>
</reference>
<dbReference type="InterPro" id="IPR013283">
    <property type="entry name" value="RLI1"/>
</dbReference>
<feature type="compositionally biased region" description="Acidic residues" evidence="4">
    <location>
        <begin position="18"/>
        <end position="48"/>
    </location>
</feature>
<dbReference type="GO" id="GO:0016887">
    <property type="term" value="F:ATP hydrolysis activity"/>
    <property type="evidence" value="ECO:0007669"/>
    <property type="project" value="InterPro"/>
</dbReference>
<feature type="domain" description="ABC transporter" evidence="5">
    <location>
        <begin position="587"/>
        <end position="798"/>
    </location>
</feature>
<dbReference type="PROSITE" id="PS50893">
    <property type="entry name" value="ABC_TRANSPORTER_2"/>
    <property type="match status" value="1"/>
</dbReference>
<dbReference type="Pfam" id="PF04504">
    <property type="entry name" value="GeBP-like_DBD"/>
    <property type="match status" value="1"/>
</dbReference>
<dbReference type="PANTHER" id="PTHR19248">
    <property type="entry name" value="ATP-BINDING TRANSPORT PROTEIN-RELATED"/>
    <property type="match status" value="1"/>
</dbReference>
<dbReference type="InterPro" id="IPR003439">
    <property type="entry name" value="ABC_transporter-like_ATP-bd"/>
</dbReference>
<keyword evidence="7" id="KW-1185">Reference proteome</keyword>
<dbReference type="PROSITE" id="PS00211">
    <property type="entry name" value="ABC_TRANSPORTER_1"/>
    <property type="match status" value="1"/>
</dbReference>
<dbReference type="SMART" id="SM00382">
    <property type="entry name" value="AAA"/>
    <property type="match status" value="2"/>
</dbReference>
<evidence type="ECO:0000256" key="4">
    <source>
        <dbReference type="SAM" id="MobiDB-lite"/>
    </source>
</evidence>
<dbReference type="OrthoDB" id="1164963at2759"/>
<dbReference type="Proteomes" id="UP000250321">
    <property type="component" value="Unassembled WGS sequence"/>
</dbReference>
<feature type="compositionally biased region" description="Basic and acidic residues" evidence="4">
    <location>
        <begin position="130"/>
        <end position="168"/>
    </location>
</feature>
<dbReference type="SUPFAM" id="SSF52540">
    <property type="entry name" value="P-loop containing nucleoside triphosphate hydrolases"/>
    <property type="match status" value="2"/>
</dbReference>
<evidence type="ECO:0000256" key="3">
    <source>
        <dbReference type="ARBA" id="ARBA00022840"/>
    </source>
</evidence>
<dbReference type="Pfam" id="PF00005">
    <property type="entry name" value="ABC_tran"/>
    <property type="match status" value="2"/>
</dbReference>
<dbReference type="Gene3D" id="3.40.50.300">
    <property type="entry name" value="P-loop containing nucleotide triphosphate hydrolases"/>
    <property type="match status" value="2"/>
</dbReference>
<keyword evidence="2" id="KW-0547">Nucleotide-binding</keyword>
<gene>
    <name evidence="6" type="ORF">Pyn_09093</name>
</gene>
<dbReference type="GO" id="GO:0005524">
    <property type="term" value="F:ATP binding"/>
    <property type="evidence" value="ECO:0007669"/>
    <property type="project" value="UniProtKB-KW"/>
</dbReference>
<evidence type="ECO:0000313" key="7">
    <source>
        <dbReference type="Proteomes" id="UP000250321"/>
    </source>
</evidence>
<dbReference type="InterPro" id="IPR027417">
    <property type="entry name" value="P-loop_NTPase"/>
</dbReference>
<dbReference type="InterPro" id="IPR017871">
    <property type="entry name" value="ABC_transporter-like_CS"/>
</dbReference>
<name>A0A314XSY4_PRUYE</name>
<feature type="region of interest" description="Disordered" evidence="4">
    <location>
        <begin position="1"/>
        <end position="168"/>
    </location>
</feature>
<accession>A0A314XSY4</accession>
<evidence type="ECO:0000256" key="1">
    <source>
        <dbReference type="ARBA" id="ARBA00010820"/>
    </source>
</evidence>
<dbReference type="STRING" id="2094558.A0A314XSY4"/>
<dbReference type="InterPro" id="IPR003593">
    <property type="entry name" value="AAA+_ATPase"/>
</dbReference>
<evidence type="ECO:0000256" key="2">
    <source>
        <dbReference type="ARBA" id="ARBA00022741"/>
    </source>
</evidence>
<organism evidence="6 7">
    <name type="scientific">Prunus yedoensis var. nudiflora</name>
    <dbReference type="NCBI Taxonomy" id="2094558"/>
    <lineage>
        <taxon>Eukaryota</taxon>
        <taxon>Viridiplantae</taxon>
        <taxon>Streptophyta</taxon>
        <taxon>Embryophyta</taxon>
        <taxon>Tracheophyta</taxon>
        <taxon>Spermatophyta</taxon>
        <taxon>Magnoliopsida</taxon>
        <taxon>eudicotyledons</taxon>
        <taxon>Gunneridae</taxon>
        <taxon>Pentapetalae</taxon>
        <taxon>rosids</taxon>
        <taxon>fabids</taxon>
        <taxon>Rosales</taxon>
        <taxon>Rosaceae</taxon>
        <taxon>Amygdaloideae</taxon>
        <taxon>Amygdaleae</taxon>
        <taxon>Prunus</taxon>
    </lineage>
</organism>
<dbReference type="EMBL" id="PJQY01001981">
    <property type="protein sequence ID" value="PQP97361.1"/>
    <property type="molecule type" value="Genomic_DNA"/>
</dbReference>
<evidence type="ECO:0000313" key="6">
    <source>
        <dbReference type="EMBL" id="PQP97361.1"/>
    </source>
</evidence>
<proteinExistence type="inferred from homology"/>
<dbReference type="InterPro" id="IPR053932">
    <property type="entry name" value="GeBP-like_DBD"/>
</dbReference>
<keyword evidence="3" id="KW-0067">ATP-binding</keyword>
<comment type="similarity">
    <text evidence="1">Belongs to the GeBP family.</text>
</comment>
<sequence length="803" mass="89508">MAPKRPSPLDEPPAASSSEEEVASSEEEVDGEEEEESGSGSESESEEPEPPKAAPTPVAAKKPDSATVNSKPQSSSSGSESESESDSELDKDRVVKPITSKPMEETPKTKKPRSKASATTTPAARTGSKRPSESDPKDSKRPKKKIPDQEPEHAVEETKKAGGDDSKKLFQRIWSDDDEITILKGMIDYTTKKVADPYSDMGAFHDFIKKSLKADVNKTQLQDKIRRIKKKYETNVAKGKKYNPVKPHEQNLFDLSKKVWGSGEGSIVLSGLSEQSKSNGKARTNQKGNNKTLASLKAELLSSPERPKECEKVEFGLKPCGSESLSEVIGFDKCFRELGLPEGVVKQGLELIGGAKRAELKEKWKKLHVAELELFVKRSELMRDQAKPGAFGAVTLPFSVREGINIFLSGFVPTENLRYRDESLTFKVAETPQESGEEIETYAWYRYPSMTKTLGEFKLQVIEGKFTNSQIIVMLGENGSGKTTFMRMLVGLSKPDSGVEIPALYVSYKNQKINPKHATEVKDLLHEKIRDSCTYPQFVTDVMKPLQIGQLMDQEITKLSGGELQRVALCVCLRKVAETPQESGEEIETYAWYRYPSMTKTLGEFKLQVIEGKFTNSQIIVMLGENGSGKTTFMRMLVGLSKPDSGVEIPALYVSYKNQKINPKHATEVKDLLHEKIRDSCTYPQFVTDVMKPLQIRQLMDQEITKLSGGELQRVALCVCLRKPADIYLIDEPKKVIVYEGKSSVDCIANSPQSLLTGMNLFLFQLDITFRHDPPNYRPGINKLNSTKDREQKAAGSYYYLDD</sequence>
<protein>
    <recommendedName>
        <fullName evidence="5">ABC transporter domain-containing protein</fullName>
    </recommendedName>
</protein>